<evidence type="ECO:0000313" key="4">
    <source>
        <dbReference type="Proteomes" id="UP001054837"/>
    </source>
</evidence>
<dbReference type="InterPro" id="IPR050468">
    <property type="entry name" value="Cuticle_Struct_Prot"/>
</dbReference>
<evidence type="ECO:0000256" key="2">
    <source>
        <dbReference type="SAM" id="MobiDB-lite"/>
    </source>
</evidence>
<dbReference type="GO" id="GO:0062129">
    <property type="term" value="C:chitin-based extracellular matrix"/>
    <property type="evidence" value="ECO:0007669"/>
    <property type="project" value="TreeGrafter"/>
</dbReference>
<evidence type="ECO:0000256" key="1">
    <source>
        <dbReference type="PROSITE-ProRule" id="PRU00497"/>
    </source>
</evidence>
<evidence type="ECO:0000313" key="3">
    <source>
        <dbReference type="EMBL" id="GIY22550.1"/>
    </source>
</evidence>
<dbReference type="Pfam" id="PF00379">
    <property type="entry name" value="Chitin_bind_4"/>
    <property type="match status" value="1"/>
</dbReference>
<reference evidence="3 4" key="1">
    <citation type="submission" date="2021-06" db="EMBL/GenBank/DDBJ databases">
        <title>Caerostris darwini draft genome.</title>
        <authorList>
            <person name="Kono N."/>
            <person name="Arakawa K."/>
        </authorList>
    </citation>
    <scope>NUCLEOTIDE SEQUENCE [LARGE SCALE GENOMIC DNA]</scope>
</reference>
<name>A0AAV4RQF4_9ARAC</name>
<gene>
    <name evidence="3" type="primary">AVEN_154874_1</name>
    <name evidence="3" type="ORF">CDAR_269911</name>
</gene>
<keyword evidence="4" id="KW-1185">Reference proteome</keyword>
<proteinExistence type="predicted"/>
<dbReference type="EMBL" id="BPLQ01006460">
    <property type="protein sequence ID" value="GIY22550.1"/>
    <property type="molecule type" value="Genomic_DNA"/>
</dbReference>
<dbReference type="PANTHER" id="PTHR10380:SF240">
    <property type="match status" value="1"/>
</dbReference>
<keyword evidence="1" id="KW-0193">Cuticle</keyword>
<dbReference type="InterPro" id="IPR000618">
    <property type="entry name" value="Insect_cuticle"/>
</dbReference>
<dbReference type="GO" id="GO:0008010">
    <property type="term" value="F:structural constituent of chitin-based larval cuticle"/>
    <property type="evidence" value="ECO:0007669"/>
    <property type="project" value="TreeGrafter"/>
</dbReference>
<protein>
    <recommendedName>
        <fullName evidence="5">Cuticle protein 6</fullName>
    </recommendedName>
</protein>
<dbReference type="PANTHER" id="PTHR10380">
    <property type="entry name" value="CUTICLE PROTEIN"/>
    <property type="match status" value="1"/>
</dbReference>
<evidence type="ECO:0008006" key="5">
    <source>
        <dbReference type="Google" id="ProtNLM"/>
    </source>
</evidence>
<comment type="caution">
    <text evidence="3">The sequence shown here is derived from an EMBL/GenBank/DDBJ whole genome shotgun (WGS) entry which is preliminary data.</text>
</comment>
<organism evidence="3 4">
    <name type="scientific">Caerostris darwini</name>
    <dbReference type="NCBI Taxonomy" id="1538125"/>
    <lineage>
        <taxon>Eukaryota</taxon>
        <taxon>Metazoa</taxon>
        <taxon>Ecdysozoa</taxon>
        <taxon>Arthropoda</taxon>
        <taxon>Chelicerata</taxon>
        <taxon>Arachnida</taxon>
        <taxon>Araneae</taxon>
        <taxon>Araneomorphae</taxon>
        <taxon>Entelegynae</taxon>
        <taxon>Araneoidea</taxon>
        <taxon>Araneidae</taxon>
        <taxon>Caerostris</taxon>
    </lineage>
</organism>
<sequence length="252" mass="27854">MPYPSSTKPTQPTAVKNVYQAAPLHYVNIGHELDGNYKFGYYTGKGPLGQSFREEIRLADGTISGTYGVVDELGHKRVVHYSSGKTGFFSQEEPVSKATPKDIPSTTSAPQPKFVGIPNLNDIGRHFTSPLTSFSLASYLQSKTTAPISRQSTAVQPKIIPAPRLQTYAVSTEQQKSMMPYIESYRTGNLQRQAKVDALAKAQSLQKKEAMHSTSSYDPKVEDEYYDSAPPFIDVERLSYNIGTDKNVSFKV</sequence>
<dbReference type="PROSITE" id="PS51155">
    <property type="entry name" value="CHIT_BIND_RR_2"/>
    <property type="match status" value="1"/>
</dbReference>
<accession>A0AAV4RQF4</accession>
<dbReference type="Proteomes" id="UP001054837">
    <property type="component" value="Unassembled WGS sequence"/>
</dbReference>
<feature type="region of interest" description="Disordered" evidence="2">
    <location>
        <begin position="91"/>
        <end position="112"/>
    </location>
</feature>
<dbReference type="AlphaFoldDB" id="A0AAV4RQF4"/>